<evidence type="ECO:0000313" key="1">
    <source>
        <dbReference type="EMBL" id="PQO47404.1"/>
    </source>
</evidence>
<evidence type="ECO:0000313" key="2">
    <source>
        <dbReference type="Proteomes" id="UP000237819"/>
    </source>
</evidence>
<dbReference type="InterPro" id="IPR019066">
    <property type="entry name" value="Restrct_endonuc_II_SacI"/>
</dbReference>
<evidence type="ECO:0008006" key="3">
    <source>
        <dbReference type="Google" id="ProtNLM"/>
    </source>
</evidence>
<sequence length="350" mass="38737">MIDNDDAMQNLENAWEKIEEADVAASPYNLAKIEEILTGQVTFKYILVTGLLGKLTNPDVHPRALQAGSSLQGAYDARSLCHKVLVTFEKTKGNLFGLSNEPFLNKPARHAEHDKNNTQLKNKRLATLTHDVLEAARKATPEEVEAMLVSCLRIGKEQAESQTTAAVDVESNYRHVTRFVRKFLEKADGGSRLAAVTGAYVTLLSPAHTVKVYNPNASDKFGKTSGDVEVFNEDDELVSAYECKHRAMNIDDIRHGIKKAKEAGIPEYVFVCAEGLADGQEQTIKQEIADASEEMDAILLDISKASQYWATALNPERRAQFGEVTATLLRDSMKRKEVANEAAELWNSLK</sequence>
<dbReference type="RefSeq" id="WP_105334294.1">
    <property type="nucleotide sequence ID" value="NZ_PUHZ01000005.1"/>
</dbReference>
<reference evidence="1 2" key="1">
    <citation type="submission" date="2018-02" db="EMBL/GenBank/DDBJ databases">
        <title>Comparative genomes isolates from brazilian mangrove.</title>
        <authorList>
            <person name="Araujo J.E."/>
            <person name="Taketani R.G."/>
            <person name="Silva M.C.P."/>
            <person name="Loureco M.V."/>
            <person name="Andreote F.D."/>
        </authorList>
    </citation>
    <scope>NUCLEOTIDE SEQUENCE [LARGE SCALE GENOMIC DNA]</scope>
    <source>
        <strain evidence="1 2">Nap-Phe MGV</strain>
    </source>
</reference>
<dbReference type="AlphaFoldDB" id="A0A2S8GTL0"/>
<organism evidence="1 2">
    <name type="scientific">Blastopirellula marina</name>
    <dbReference type="NCBI Taxonomy" id="124"/>
    <lineage>
        <taxon>Bacteria</taxon>
        <taxon>Pseudomonadati</taxon>
        <taxon>Planctomycetota</taxon>
        <taxon>Planctomycetia</taxon>
        <taxon>Pirellulales</taxon>
        <taxon>Pirellulaceae</taxon>
        <taxon>Blastopirellula</taxon>
    </lineage>
</organism>
<comment type="caution">
    <text evidence="1">The sequence shown here is derived from an EMBL/GenBank/DDBJ whole genome shotgun (WGS) entry which is preliminary data.</text>
</comment>
<gene>
    <name evidence="1" type="ORF">C5Y93_05000</name>
</gene>
<protein>
    <recommendedName>
        <fullName evidence="3">Restriction endonuclease, SacI family</fullName>
    </recommendedName>
</protein>
<dbReference type="Proteomes" id="UP000237819">
    <property type="component" value="Unassembled WGS sequence"/>
</dbReference>
<dbReference type="OrthoDB" id="7059673at2"/>
<dbReference type="EMBL" id="PUHZ01000005">
    <property type="protein sequence ID" value="PQO47404.1"/>
    <property type="molecule type" value="Genomic_DNA"/>
</dbReference>
<proteinExistence type="predicted"/>
<accession>A0A2S8GTL0</accession>
<name>A0A2S8GTL0_9BACT</name>
<dbReference type="Pfam" id="PF09566">
    <property type="entry name" value="RE_SacI"/>
    <property type="match status" value="1"/>
</dbReference>